<reference evidence="1 2" key="1">
    <citation type="submission" date="2024-11" db="EMBL/GenBank/DDBJ databases">
        <title>A near-complete genome assembly of Cinchona calisaya.</title>
        <authorList>
            <person name="Lian D.C."/>
            <person name="Zhao X.W."/>
            <person name="Wei L."/>
        </authorList>
    </citation>
    <scope>NUCLEOTIDE SEQUENCE [LARGE SCALE GENOMIC DNA]</scope>
    <source>
        <tissue evidence="1">Nenye</tissue>
    </source>
</reference>
<accession>A0ABD3AI11</accession>
<organism evidence="1 2">
    <name type="scientific">Cinchona calisaya</name>
    <dbReference type="NCBI Taxonomy" id="153742"/>
    <lineage>
        <taxon>Eukaryota</taxon>
        <taxon>Viridiplantae</taxon>
        <taxon>Streptophyta</taxon>
        <taxon>Embryophyta</taxon>
        <taxon>Tracheophyta</taxon>
        <taxon>Spermatophyta</taxon>
        <taxon>Magnoliopsida</taxon>
        <taxon>eudicotyledons</taxon>
        <taxon>Gunneridae</taxon>
        <taxon>Pentapetalae</taxon>
        <taxon>asterids</taxon>
        <taxon>lamiids</taxon>
        <taxon>Gentianales</taxon>
        <taxon>Rubiaceae</taxon>
        <taxon>Cinchonoideae</taxon>
        <taxon>Cinchoneae</taxon>
        <taxon>Cinchona</taxon>
    </lineage>
</organism>
<dbReference type="Proteomes" id="UP001630127">
    <property type="component" value="Unassembled WGS sequence"/>
</dbReference>
<evidence type="ECO:0000313" key="1">
    <source>
        <dbReference type="EMBL" id="KAL3529668.1"/>
    </source>
</evidence>
<feature type="non-terminal residue" evidence="1">
    <location>
        <position position="110"/>
    </location>
</feature>
<dbReference type="EMBL" id="JBJUIK010000004">
    <property type="protein sequence ID" value="KAL3529668.1"/>
    <property type="molecule type" value="Genomic_DNA"/>
</dbReference>
<sequence length="110" mass="11336">MEEYGGGIAVVGNCAKAMSSCAEPCADFGSPFVATALEVFPAAHLEDNEDKAVDLVARSPILGDEALALTAKFDSTAARSKIATARAKAIATLVACPLTSYIATMVRLTL</sequence>
<protein>
    <submittedName>
        <fullName evidence="1">Uncharacterized protein</fullName>
    </submittedName>
</protein>
<comment type="caution">
    <text evidence="1">The sequence shown here is derived from an EMBL/GenBank/DDBJ whole genome shotgun (WGS) entry which is preliminary data.</text>
</comment>
<dbReference type="AlphaFoldDB" id="A0ABD3AI11"/>
<keyword evidence="2" id="KW-1185">Reference proteome</keyword>
<name>A0ABD3AI11_9GENT</name>
<evidence type="ECO:0000313" key="2">
    <source>
        <dbReference type="Proteomes" id="UP001630127"/>
    </source>
</evidence>
<proteinExistence type="predicted"/>
<gene>
    <name evidence="1" type="ORF">ACH5RR_008990</name>
</gene>